<accession>A0ABY4QZX9</accession>
<evidence type="ECO:0008006" key="4">
    <source>
        <dbReference type="Google" id="ProtNLM"/>
    </source>
</evidence>
<feature type="chain" id="PRO_5045503964" description="Lipoprotein" evidence="1">
    <location>
        <begin position="23"/>
        <end position="151"/>
    </location>
</feature>
<name>A0ABY4QZX9_9ACTN</name>
<dbReference type="EMBL" id="CP097332">
    <property type="protein sequence ID" value="UQX89120.1"/>
    <property type="molecule type" value="Genomic_DNA"/>
</dbReference>
<dbReference type="Proteomes" id="UP001056336">
    <property type="component" value="Chromosome"/>
</dbReference>
<organism evidence="2 3">
    <name type="scientific">Jatrophihabitans telluris</name>
    <dbReference type="NCBI Taxonomy" id="2038343"/>
    <lineage>
        <taxon>Bacteria</taxon>
        <taxon>Bacillati</taxon>
        <taxon>Actinomycetota</taxon>
        <taxon>Actinomycetes</taxon>
        <taxon>Jatrophihabitantales</taxon>
        <taxon>Jatrophihabitantaceae</taxon>
        <taxon>Jatrophihabitans</taxon>
    </lineage>
</organism>
<keyword evidence="3" id="KW-1185">Reference proteome</keyword>
<evidence type="ECO:0000256" key="1">
    <source>
        <dbReference type="SAM" id="SignalP"/>
    </source>
</evidence>
<sequence>MTTRRPRRVLFAATVTTALALAGCAKHQPAATINVSDGNSSAVIKAQNVCVVAGSCELEQAKVADLTAKAGTTILVGVTKDLADAGWVAAAYTQTGKTNTAIPGAGTTGVSNNLATRLAVPASKGGYFLQFTSLKPSNRLTTWVVRVTIGS</sequence>
<evidence type="ECO:0000313" key="3">
    <source>
        <dbReference type="Proteomes" id="UP001056336"/>
    </source>
</evidence>
<keyword evidence="1" id="KW-0732">Signal</keyword>
<proteinExistence type="predicted"/>
<dbReference type="RefSeq" id="WP_249773016.1">
    <property type="nucleotide sequence ID" value="NZ_CP097332.1"/>
</dbReference>
<feature type="signal peptide" evidence="1">
    <location>
        <begin position="1"/>
        <end position="22"/>
    </location>
</feature>
<reference evidence="2" key="1">
    <citation type="journal article" date="2018" name="Int. J. Syst. Evol. Microbiol.">
        <title>Jatrophihabitans telluris sp. nov., isolated from sediment soil of lava forest wetlands and the emended description of the genus Jatrophihabitans.</title>
        <authorList>
            <person name="Lee K.C."/>
            <person name="Suh M.K."/>
            <person name="Eom M.K."/>
            <person name="Kim K.K."/>
            <person name="Kim J.S."/>
            <person name="Kim D.S."/>
            <person name="Ko S.H."/>
            <person name="Shin Y.K."/>
            <person name="Lee J.S."/>
        </authorList>
    </citation>
    <scope>NUCLEOTIDE SEQUENCE</scope>
    <source>
        <strain evidence="2">N237</strain>
    </source>
</reference>
<dbReference type="PROSITE" id="PS51257">
    <property type="entry name" value="PROKAR_LIPOPROTEIN"/>
    <property type="match status" value="1"/>
</dbReference>
<evidence type="ECO:0000313" key="2">
    <source>
        <dbReference type="EMBL" id="UQX89120.1"/>
    </source>
</evidence>
<reference evidence="2" key="2">
    <citation type="submission" date="2022-05" db="EMBL/GenBank/DDBJ databases">
        <authorList>
            <person name="Kim J.-S."/>
            <person name="Lee K."/>
            <person name="Suh M."/>
            <person name="Eom M."/>
            <person name="Kim J.-S."/>
            <person name="Kim D.-S."/>
            <person name="Ko S.-H."/>
            <person name="Shin Y."/>
            <person name="Lee J.-S."/>
        </authorList>
    </citation>
    <scope>NUCLEOTIDE SEQUENCE</scope>
    <source>
        <strain evidence="2">N237</strain>
    </source>
</reference>
<protein>
    <recommendedName>
        <fullName evidence="4">Lipoprotein</fullName>
    </recommendedName>
</protein>
<gene>
    <name evidence="2" type="ORF">M6D93_03740</name>
</gene>